<reference evidence="1 2" key="1">
    <citation type="journal article" date="2019" name="Sci. Rep.">
        <title>Orb-weaving spider Araneus ventricosus genome elucidates the spidroin gene catalogue.</title>
        <authorList>
            <person name="Kono N."/>
            <person name="Nakamura H."/>
            <person name="Ohtoshi R."/>
            <person name="Moran D.A.P."/>
            <person name="Shinohara A."/>
            <person name="Yoshida Y."/>
            <person name="Fujiwara M."/>
            <person name="Mori M."/>
            <person name="Tomita M."/>
            <person name="Arakawa K."/>
        </authorList>
    </citation>
    <scope>NUCLEOTIDE SEQUENCE [LARGE SCALE GENOMIC DNA]</scope>
</reference>
<name>A0A4Y2K3W4_ARAVE</name>
<evidence type="ECO:0000313" key="1">
    <source>
        <dbReference type="EMBL" id="GBM96538.1"/>
    </source>
</evidence>
<accession>A0A4Y2K3W4</accession>
<organism evidence="1 2">
    <name type="scientific">Araneus ventricosus</name>
    <name type="common">Orbweaver spider</name>
    <name type="synonym">Epeira ventricosa</name>
    <dbReference type="NCBI Taxonomy" id="182803"/>
    <lineage>
        <taxon>Eukaryota</taxon>
        <taxon>Metazoa</taxon>
        <taxon>Ecdysozoa</taxon>
        <taxon>Arthropoda</taxon>
        <taxon>Chelicerata</taxon>
        <taxon>Arachnida</taxon>
        <taxon>Araneae</taxon>
        <taxon>Araneomorphae</taxon>
        <taxon>Entelegynae</taxon>
        <taxon>Araneoidea</taxon>
        <taxon>Araneidae</taxon>
        <taxon>Araneus</taxon>
    </lineage>
</organism>
<sequence length="138" mass="15768">MEPRIPHSGLYHLFFIAYRCKSSGSRTEAMCLGNIPSLCMQVININLVLLLHRHSGCYLYVANLFNNIFSMYPFDIGASPMLASFHRFLFKELFVDSTSEKLSQKGNNTVTEFRSPVIVYSDVAAFGDHLVLREYDFN</sequence>
<gene>
    <name evidence="1" type="ORF">AVEN_16021_1</name>
</gene>
<dbReference type="EMBL" id="BGPR01004151">
    <property type="protein sequence ID" value="GBM96538.1"/>
    <property type="molecule type" value="Genomic_DNA"/>
</dbReference>
<dbReference type="AlphaFoldDB" id="A0A4Y2K3W4"/>
<dbReference type="Proteomes" id="UP000499080">
    <property type="component" value="Unassembled WGS sequence"/>
</dbReference>
<evidence type="ECO:0000313" key="2">
    <source>
        <dbReference type="Proteomes" id="UP000499080"/>
    </source>
</evidence>
<protein>
    <submittedName>
        <fullName evidence="1">Uncharacterized protein</fullName>
    </submittedName>
</protein>
<comment type="caution">
    <text evidence="1">The sequence shown here is derived from an EMBL/GenBank/DDBJ whole genome shotgun (WGS) entry which is preliminary data.</text>
</comment>
<proteinExistence type="predicted"/>
<keyword evidence="2" id="KW-1185">Reference proteome</keyword>